<dbReference type="RefSeq" id="WP_028386159.1">
    <property type="nucleotide sequence ID" value="NZ_CAAAHN010000004.1"/>
</dbReference>
<accession>A0A0W0TNL7</accession>
<sequence>MKRQTRWLAVFFALAGATGSVFAQDDAALPCERNTIEVFQKASPKVVYVHRLATVANGGHQLMNVPAGAGSGIIWDKAGHVVTNFHVINGADKLAVTIGNLTVPATVIGAEPRKDIAVLALESPKTAQMLKDFTPFELASPSNLIVGQKTIAIGNPFGLDHSLTVGVVSALGRQVPGIGGVAIRGMIQTDASINPGNSGGPLLDSRGRLIGLNTAIFSRSGASAGVGFAVPSDDVSRIANQIIRHGRVVLAGIGVERVDASTAARLGVQKGVLIGDVLPNTPAARVGLRGTERQGFGHIRLGDIIVALNKNPVPDYDALYNQLLDVKPGQQVTVTVLRGGKPFDFRMNTIDIAGYSSTPPRRG</sequence>
<dbReference type="Pfam" id="PF13365">
    <property type="entry name" value="Trypsin_2"/>
    <property type="match status" value="1"/>
</dbReference>
<organism evidence="3 4">
    <name type="scientific">Legionella geestiana</name>
    <dbReference type="NCBI Taxonomy" id="45065"/>
    <lineage>
        <taxon>Bacteria</taxon>
        <taxon>Pseudomonadati</taxon>
        <taxon>Pseudomonadota</taxon>
        <taxon>Gammaproteobacteria</taxon>
        <taxon>Legionellales</taxon>
        <taxon>Legionellaceae</taxon>
        <taxon>Legionella</taxon>
    </lineage>
</organism>
<reference evidence="3 4" key="1">
    <citation type="submission" date="2015-11" db="EMBL/GenBank/DDBJ databases">
        <title>Genomic analysis of 38 Legionella species identifies large and diverse effector repertoires.</title>
        <authorList>
            <person name="Burstein D."/>
            <person name="Amaro F."/>
            <person name="Zusman T."/>
            <person name="Lifshitz Z."/>
            <person name="Cohen O."/>
            <person name="Gilbert J.A."/>
            <person name="Pupko T."/>
            <person name="Shuman H.A."/>
            <person name="Segal G."/>
        </authorList>
    </citation>
    <scope>NUCLEOTIDE SEQUENCE [LARGE SCALE GENOMIC DNA]</scope>
    <source>
        <strain evidence="3 4">ATCC 49504</strain>
    </source>
</reference>
<keyword evidence="4" id="KW-1185">Reference proteome</keyword>
<gene>
    <name evidence="3" type="ORF">Lgee_2099</name>
</gene>
<dbReference type="InterPro" id="IPR001478">
    <property type="entry name" value="PDZ"/>
</dbReference>
<dbReference type="OrthoDB" id="9758917at2"/>
<dbReference type="PANTHER" id="PTHR43343:SF3">
    <property type="entry name" value="PROTEASE DO-LIKE 8, CHLOROPLASTIC"/>
    <property type="match status" value="1"/>
</dbReference>
<dbReference type="PROSITE" id="PS50106">
    <property type="entry name" value="PDZ"/>
    <property type="match status" value="1"/>
</dbReference>
<keyword evidence="2" id="KW-0378">Hydrolase</keyword>
<dbReference type="SUPFAM" id="SSF50494">
    <property type="entry name" value="Trypsin-like serine proteases"/>
    <property type="match status" value="1"/>
</dbReference>
<evidence type="ECO:0000313" key="4">
    <source>
        <dbReference type="Proteomes" id="UP000054785"/>
    </source>
</evidence>
<evidence type="ECO:0000256" key="1">
    <source>
        <dbReference type="ARBA" id="ARBA00022670"/>
    </source>
</evidence>
<dbReference type="Proteomes" id="UP000054785">
    <property type="component" value="Unassembled WGS sequence"/>
</dbReference>
<dbReference type="PRINTS" id="PR00834">
    <property type="entry name" value="PROTEASES2C"/>
</dbReference>
<dbReference type="EMBL" id="LNYC01000073">
    <property type="protein sequence ID" value="KTC97128.1"/>
    <property type="molecule type" value="Genomic_DNA"/>
</dbReference>
<keyword evidence="1 3" id="KW-0645">Protease</keyword>
<dbReference type="Gene3D" id="2.40.10.120">
    <property type="match status" value="1"/>
</dbReference>
<name>A0A0W0TNL7_9GAMM</name>
<dbReference type="SUPFAM" id="SSF50156">
    <property type="entry name" value="PDZ domain-like"/>
    <property type="match status" value="1"/>
</dbReference>
<dbReference type="InterPro" id="IPR051201">
    <property type="entry name" value="Chloro_Bact_Ser_Proteases"/>
</dbReference>
<dbReference type="SMART" id="SM00228">
    <property type="entry name" value="PDZ"/>
    <property type="match status" value="1"/>
</dbReference>
<dbReference type="AlphaFoldDB" id="A0A0W0TNL7"/>
<dbReference type="Pfam" id="PF13180">
    <property type="entry name" value="PDZ_2"/>
    <property type="match status" value="1"/>
</dbReference>
<dbReference type="GO" id="GO:0004252">
    <property type="term" value="F:serine-type endopeptidase activity"/>
    <property type="evidence" value="ECO:0007669"/>
    <property type="project" value="InterPro"/>
</dbReference>
<dbReference type="PATRIC" id="fig|45065.4.peg.2278"/>
<dbReference type="PANTHER" id="PTHR43343">
    <property type="entry name" value="PEPTIDASE S12"/>
    <property type="match status" value="1"/>
</dbReference>
<dbReference type="GO" id="GO:0006508">
    <property type="term" value="P:proteolysis"/>
    <property type="evidence" value="ECO:0007669"/>
    <property type="project" value="UniProtKB-KW"/>
</dbReference>
<dbReference type="InterPro" id="IPR009003">
    <property type="entry name" value="Peptidase_S1_PA"/>
</dbReference>
<comment type="caution">
    <text evidence="3">The sequence shown here is derived from an EMBL/GenBank/DDBJ whole genome shotgun (WGS) entry which is preliminary data.</text>
</comment>
<protein>
    <submittedName>
        <fullName evidence="3">DegP protease</fullName>
    </submittedName>
</protein>
<proteinExistence type="predicted"/>
<dbReference type="InterPro" id="IPR001940">
    <property type="entry name" value="Peptidase_S1C"/>
</dbReference>
<dbReference type="STRING" id="45065.Lgee_2099"/>
<evidence type="ECO:0000313" key="3">
    <source>
        <dbReference type="EMBL" id="KTC97128.1"/>
    </source>
</evidence>
<dbReference type="Gene3D" id="2.30.42.10">
    <property type="match status" value="1"/>
</dbReference>
<dbReference type="InterPro" id="IPR036034">
    <property type="entry name" value="PDZ_sf"/>
</dbReference>
<evidence type="ECO:0000256" key="2">
    <source>
        <dbReference type="ARBA" id="ARBA00022801"/>
    </source>
</evidence>